<sequence>MQAGGKMSVNKGEWKQESKKQARNSGRGYISTSGISIDAQTFAFVDTCCVKKCSNAIPHTKQKDLFDNFWHSCNKEVQDVFLSRCMTQATVKTMGRILMDLFQISMKRMRLIQEKVLKNSTFEEKRGTHANRSAKLDGSVWDMMLEHLKTKQHKKSHYCEGKLQLLHFDDPTLDIKTLHGMFYKYFKEKIGKQLTMKYKTYFKFFLQKCGFSFHRPKTDCCDFCLECGHKLQ</sequence>
<organism evidence="2 3">
    <name type="scientific">Dryococelus australis</name>
    <dbReference type="NCBI Taxonomy" id="614101"/>
    <lineage>
        <taxon>Eukaryota</taxon>
        <taxon>Metazoa</taxon>
        <taxon>Ecdysozoa</taxon>
        <taxon>Arthropoda</taxon>
        <taxon>Hexapoda</taxon>
        <taxon>Insecta</taxon>
        <taxon>Pterygota</taxon>
        <taxon>Neoptera</taxon>
        <taxon>Polyneoptera</taxon>
        <taxon>Phasmatodea</taxon>
        <taxon>Verophasmatodea</taxon>
        <taxon>Anareolatae</taxon>
        <taxon>Phasmatidae</taxon>
        <taxon>Eurycanthinae</taxon>
        <taxon>Dryococelus</taxon>
    </lineage>
</organism>
<dbReference type="Proteomes" id="UP001159363">
    <property type="component" value="Chromosome 1"/>
</dbReference>
<protein>
    <submittedName>
        <fullName evidence="2">Uncharacterized protein</fullName>
    </submittedName>
</protein>
<evidence type="ECO:0000313" key="3">
    <source>
        <dbReference type="Proteomes" id="UP001159363"/>
    </source>
</evidence>
<dbReference type="EMBL" id="JARBHB010000001">
    <property type="protein sequence ID" value="KAJ8896100.1"/>
    <property type="molecule type" value="Genomic_DNA"/>
</dbReference>
<reference evidence="2 3" key="1">
    <citation type="submission" date="2023-02" db="EMBL/GenBank/DDBJ databases">
        <title>LHISI_Scaffold_Assembly.</title>
        <authorList>
            <person name="Stuart O.P."/>
            <person name="Cleave R."/>
            <person name="Magrath M.J.L."/>
            <person name="Mikheyev A.S."/>
        </authorList>
    </citation>
    <scope>NUCLEOTIDE SEQUENCE [LARGE SCALE GENOMIC DNA]</scope>
    <source>
        <strain evidence="2">Daus_M_001</strain>
        <tissue evidence="2">Leg muscle</tissue>
    </source>
</reference>
<evidence type="ECO:0000256" key="1">
    <source>
        <dbReference type="SAM" id="MobiDB-lite"/>
    </source>
</evidence>
<gene>
    <name evidence="2" type="ORF">PR048_001442</name>
</gene>
<keyword evidence="3" id="KW-1185">Reference proteome</keyword>
<name>A0ABQ9IHC9_9NEOP</name>
<feature type="region of interest" description="Disordered" evidence="1">
    <location>
        <begin position="1"/>
        <end position="27"/>
    </location>
</feature>
<proteinExistence type="predicted"/>
<evidence type="ECO:0000313" key="2">
    <source>
        <dbReference type="EMBL" id="KAJ8896100.1"/>
    </source>
</evidence>
<comment type="caution">
    <text evidence="2">The sequence shown here is derived from an EMBL/GenBank/DDBJ whole genome shotgun (WGS) entry which is preliminary data.</text>
</comment>
<accession>A0ABQ9IHC9</accession>